<name>A0A2D0IUY4_9GAMM</name>
<gene>
    <name evidence="1" type="ORF">Xehl_01328</name>
</gene>
<proteinExistence type="predicted"/>
<dbReference type="AlphaFoldDB" id="A0A2D0IUY4"/>
<dbReference type="EMBL" id="NIBT01000005">
    <property type="protein sequence ID" value="PHM25697.1"/>
    <property type="molecule type" value="Genomic_DNA"/>
</dbReference>
<sequence>MKALACPEYLSIKKRADKPENWTSFVLSLQCARKFFLTRREPDNAECLANGKL</sequence>
<organism evidence="1 2">
    <name type="scientific">Xenorhabdus ehlersii</name>
    <dbReference type="NCBI Taxonomy" id="290111"/>
    <lineage>
        <taxon>Bacteria</taxon>
        <taxon>Pseudomonadati</taxon>
        <taxon>Pseudomonadota</taxon>
        <taxon>Gammaproteobacteria</taxon>
        <taxon>Enterobacterales</taxon>
        <taxon>Morganellaceae</taxon>
        <taxon>Xenorhabdus</taxon>
    </lineage>
</organism>
<evidence type="ECO:0000313" key="1">
    <source>
        <dbReference type="EMBL" id="PHM25697.1"/>
    </source>
</evidence>
<evidence type="ECO:0000313" key="2">
    <source>
        <dbReference type="Proteomes" id="UP000225605"/>
    </source>
</evidence>
<reference evidence="1 2" key="1">
    <citation type="journal article" date="2017" name="Nat. Microbiol.">
        <title>Natural product diversity associated with the nematode symbionts Photorhabdus and Xenorhabdus.</title>
        <authorList>
            <person name="Tobias N.J."/>
            <person name="Wolff H."/>
            <person name="Djahanschiri B."/>
            <person name="Grundmann F."/>
            <person name="Kronenwerth M."/>
            <person name="Shi Y.M."/>
            <person name="Simonyi S."/>
            <person name="Grun P."/>
            <person name="Shapiro-Ilan D."/>
            <person name="Pidot S.J."/>
            <person name="Stinear T.P."/>
            <person name="Ebersberger I."/>
            <person name="Bode H.B."/>
        </authorList>
    </citation>
    <scope>NUCLEOTIDE SEQUENCE [LARGE SCALE GENOMIC DNA]</scope>
    <source>
        <strain evidence="1 2">DSM 16337</strain>
    </source>
</reference>
<accession>A0A2D0IUY4</accession>
<dbReference type="Proteomes" id="UP000225605">
    <property type="component" value="Unassembled WGS sequence"/>
</dbReference>
<comment type="caution">
    <text evidence="1">The sequence shown here is derived from an EMBL/GenBank/DDBJ whole genome shotgun (WGS) entry which is preliminary data.</text>
</comment>
<protein>
    <submittedName>
        <fullName evidence="1">Uncharacterized protein</fullName>
    </submittedName>
</protein>